<keyword evidence="2" id="KW-0479">Metal-binding</keyword>
<dbReference type="Pfam" id="PF00067">
    <property type="entry name" value="p450"/>
    <property type="match status" value="1"/>
</dbReference>
<evidence type="ECO:0000313" key="4">
    <source>
        <dbReference type="Proteomes" id="UP001596025"/>
    </source>
</evidence>
<dbReference type="InterPro" id="IPR017972">
    <property type="entry name" value="Cyt_P450_CS"/>
</dbReference>
<dbReference type="Proteomes" id="UP001596025">
    <property type="component" value="Unassembled WGS sequence"/>
</dbReference>
<dbReference type="PROSITE" id="PS00086">
    <property type="entry name" value="CYTOCHROME_P450"/>
    <property type="match status" value="1"/>
</dbReference>
<accession>A0ABV9LKK3</accession>
<organism evidence="3 4">
    <name type="scientific">Geodermatophilus arenarius</name>
    <dbReference type="NCBI Taxonomy" id="1137990"/>
    <lineage>
        <taxon>Bacteria</taxon>
        <taxon>Bacillati</taxon>
        <taxon>Actinomycetota</taxon>
        <taxon>Actinomycetes</taxon>
        <taxon>Geodermatophilales</taxon>
        <taxon>Geodermatophilaceae</taxon>
        <taxon>Geodermatophilus</taxon>
    </lineage>
</organism>
<dbReference type="RefSeq" id="WP_387988322.1">
    <property type="nucleotide sequence ID" value="NZ_JBHSGR010000008.1"/>
</dbReference>
<comment type="caution">
    <text evidence="3">The sequence shown here is derived from an EMBL/GenBank/DDBJ whole genome shotgun (WGS) entry which is preliminary data.</text>
</comment>
<gene>
    <name evidence="3" type="ORF">ACFO3M_09405</name>
</gene>
<dbReference type="PRINTS" id="PR00359">
    <property type="entry name" value="BP450"/>
</dbReference>
<dbReference type="SUPFAM" id="SSF48264">
    <property type="entry name" value="Cytochrome P450"/>
    <property type="match status" value="1"/>
</dbReference>
<reference evidence="4" key="1">
    <citation type="journal article" date="2019" name="Int. J. Syst. Evol. Microbiol.">
        <title>The Global Catalogue of Microorganisms (GCM) 10K type strain sequencing project: providing services to taxonomists for standard genome sequencing and annotation.</title>
        <authorList>
            <consortium name="The Broad Institute Genomics Platform"/>
            <consortium name="The Broad Institute Genome Sequencing Center for Infectious Disease"/>
            <person name="Wu L."/>
            <person name="Ma J."/>
        </authorList>
    </citation>
    <scope>NUCLEOTIDE SEQUENCE [LARGE SCALE GENOMIC DNA]</scope>
    <source>
        <strain evidence="4">CCUG 62763</strain>
    </source>
</reference>
<dbReference type="InterPro" id="IPR001128">
    <property type="entry name" value="Cyt_P450"/>
</dbReference>
<evidence type="ECO:0000313" key="3">
    <source>
        <dbReference type="EMBL" id="MFC4693600.1"/>
    </source>
</evidence>
<keyword evidence="2" id="KW-0560">Oxidoreductase</keyword>
<keyword evidence="4" id="KW-1185">Reference proteome</keyword>
<name>A0ABV9LKK3_9ACTN</name>
<dbReference type="EMBL" id="JBHSGR010000008">
    <property type="protein sequence ID" value="MFC4693600.1"/>
    <property type="molecule type" value="Genomic_DNA"/>
</dbReference>
<dbReference type="PANTHER" id="PTHR46696:SF4">
    <property type="entry name" value="BIOTIN BIOSYNTHESIS CYTOCHROME P450"/>
    <property type="match status" value="1"/>
</dbReference>
<keyword evidence="2" id="KW-0503">Monooxygenase</keyword>
<dbReference type="CDD" id="cd20625">
    <property type="entry name" value="CYP164-like"/>
    <property type="match status" value="1"/>
</dbReference>
<protein>
    <submittedName>
        <fullName evidence="3">Cytochrome P450</fullName>
    </submittedName>
</protein>
<keyword evidence="2" id="KW-0408">Iron</keyword>
<dbReference type="PANTHER" id="PTHR46696">
    <property type="entry name" value="P450, PUTATIVE (EUROFUNG)-RELATED"/>
    <property type="match status" value="1"/>
</dbReference>
<keyword evidence="2" id="KW-0349">Heme</keyword>
<evidence type="ECO:0000256" key="2">
    <source>
        <dbReference type="RuleBase" id="RU000461"/>
    </source>
</evidence>
<proteinExistence type="inferred from homology"/>
<dbReference type="Gene3D" id="1.10.630.10">
    <property type="entry name" value="Cytochrome P450"/>
    <property type="match status" value="1"/>
</dbReference>
<evidence type="ECO:0000256" key="1">
    <source>
        <dbReference type="ARBA" id="ARBA00010617"/>
    </source>
</evidence>
<sequence length="454" mass="48895">MTTTSPRPDRTAADPATPSATARLLRPARTATRYALGHGLPALYLARAARRGDPVGRLLRDPAAREDPFGLYEQLRARGPLSGSALGPVTASHAVATAVLRSDAAGVGWDRSRAPALVRWALRFGDELDATGVAEPPSMLVTDPPDHTRLRRLVSRAFTPRATLASEPMVRRTAEALLDRLAGRDDVVDLVGTYAAQLPVLVIADLLAVPAGRREDFLRWGAAAAATLDPGLPPRRYLAAERALRAMHAFLRGHFARLRADPGEDLVSRLVTLPGDEALTERELHATVMLLLGAGFETTVNLLGNAVVLLDAHHEQWDALREDPAGWDGAVEEVLRHDSPVQLTGRSTTRDTEVAGVALPAGARVTLLLGAANRDPAVFTDPARFDVTRSNAREHLAFSGGVHYCLGAGLARLEGVVGLRTLSERFPRLRVAGRPVRRDLRTLRGFEVLPVRLG</sequence>
<dbReference type="InterPro" id="IPR002397">
    <property type="entry name" value="Cyt_P450_B"/>
</dbReference>
<dbReference type="InterPro" id="IPR036396">
    <property type="entry name" value="Cyt_P450_sf"/>
</dbReference>
<comment type="similarity">
    <text evidence="1 2">Belongs to the cytochrome P450 family.</text>
</comment>